<feature type="non-terminal residue" evidence="15">
    <location>
        <position position="53"/>
    </location>
</feature>
<evidence type="ECO:0000256" key="7">
    <source>
        <dbReference type="ARBA" id="ARBA00022989"/>
    </source>
</evidence>
<sequence length="53" mass="5285">MLVVELIIVLLAIFLGARLGGIGIGFAGGLGVLVLAAIGVKPGNIPFDVISII</sequence>
<comment type="catalytic activity">
    <reaction evidence="10">
        <text>(S)-malate(in) + succinate(out) = (S)-malate(out) + succinate(in)</text>
        <dbReference type="Rhea" id="RHEA:29327"/>
        <dbReference type="ChEBI" id="CHEBI:15589"/>
        <dbReference type="ChEBI" id="CHEBI:30031"/>
    </reaction>
    <physiologicalReaction direction="right-to-left" evidence="10">
        <dbReference type="Rhea" id="RHEA:29329"/>
    </physiologicalReaction>
</comment>
<comment type="caution">
    <text evidence="15">The sequence shown here is derived from an EMBL/GenBank/DDBJ whole genome shotgun (WGS) entry which is preliminary data.</text>
</comment>
<dbReference type="Pfam" id="PF03605">
    <property type="entry name" value="DcuA_DcuB"/>
    <property type="match status" value="1"/>
</dbReference>
<accession>W1W5T9</accession>
<evidence type="ECO:0000256" key="8">
    <source>
        <dbReference type="ARBA" id="ARBA00023136"/>
    </source>
</evidence>
<keyword evidence="3" id="KW-0813">Transport</keyword>
<gene>
    <name evidence="15" type="ORF">Q609_ECAC02696G0002</name>
</gene>
<evidence type="ECO:0000256" key="6">
    <source>
        <dbReference type="ARBA" id="ARBA00022692"/>
    </source>
</evidence>
<evidence type="ECO:0000256" key="9">
    <source>
        <dbReference type="ARBA" id="ARBA00034237"/>
    </source>
</evidence>
<dbReference type="GO" id="GO:0015556">
    <property type="term" value="F:C4-dicarboxylate transmembrane transporter activity"/>
    <property type="evidence" value="ECO:0007669"/>
    <property type="project" value="InterPro"/>
</dbReference>
<dbReference type="PANTHER" id="PTHR36106:SF2">
    <property type="entry name" value="C4-DICARBOXYLATE TRANSPORTER DCUA"/>
    <property type="match status" value="1"/>
</dbReference>
<name>W1W5T9_ECOLX</name>
<protein>
    <recommendedName>
        <fullName evidence="13">C4-dicarboxylate transporter DcuA</fullName>
    </recommendedName>
</protein>
<feature type="transmembrane region" description="Helical" evidence="14">
    <location>
        <begin position="6"/>
        <end position="38"/>
    </location>
</feature>
<evidence type="ECO:0000256" key="4">
    <source>
        <dbReference type="ARBA" id="ARBA00022475"/>
    </source>
</evidence>
<comment type="catalytic activity">
    <reaction evidence="9">
        <text>L-aspartate(in) + succinate(out) = L-aspartate(out) + succinate(in)</text>
        <dbReference type="Rhea" id="RHEA:29343"/>
        <dbReference type="ChEBI" id="CHEBI:29991"/>
        <dbReference type="ChEBI" id="CHEBI:30031"/>
    </reaction>
    <physiologicalReaction direction="right-to-left" evidence="9">
        <dbReference type="Rhea" id="RHEA:29345"/>
    </physiologicalReaction>
</comment>
<dbReference type="InterPro" id="IPR004668">
    <property type="entry name" value="Anaer_Dcu_memb_transpt"/>
</dbReference>
<organism evidence="15 16">
    <name type="scientific">Escherichia coli DORA_A_5_14_21</name>
    <dbReference type="NCBI Taxonomy" id="1403943"/>
    <lineage>
        <taxon>Bacteria</taxon>
        <taxon>Pseudomonadati</taxon>
        <taxon>Pseudomonadota</taxon>
        <taxon>Gammaproteobacteria</taxon>
        <taxon>Enterobacterales</taxon>
        <taxon>Enterobacteriaceae</taxon>
        <taxon>Escherichia</taxon>
    </lineage>
</organism>
<evidence type="ECO:0000256" key="5">
    <source>
        <dbReference type="ARBA" id="ARBA00022519"/>
    </source>
</evidence>
<proteinExistence type="inferred from homology"/>
<evidence type="ECO:0000256" key="12">
    <source>
        <dbReference type="ARBA" id="ARBA00036117"/>
    </source>
</evidence>
<evidence type="ECO:0000256" key="2">
    <source>
        <dbReference type="ARBA" id="ARBA00006413"/>
    </source>
</evidence>
<evidence type="ECO:0000256" key="10">
    <source>
        <dbReference type="ARBA" id="ARBA00034284"/>
    </source>
</evidence>
<evidence type="ECO:0000256" key="3">
    <source>
        <dbReference type="ARBA" id="ARBA00022448"/>
    </source>
</evidence>
<comment type="catalytic activity">
    <reaction evidence="12">
        <text>fumarate(in) + L-aspartate(out) = fumarate(out) + L-aspartate(in)</text>
        <dbReference type="Rhea" id="RHEA:72459"/>
        <dbReference type="ChEBI" id="CHEBI:29806"/>
        <dbReference type="ChEBI" id="CHEBI:29991"/>
    </reaction>
    <physiologicalReaction direction="left-to-right" evidence="12">
        <dbReference type="Rhea" id="RHEA:72460"/>
    </physiologicalReaction>
</comment>
<dbReference type="Proteomes" id="UP000018853">
    <property type="component" value="Unassembled WGS sequence"/>
</dbReference>
<keyword evidence="6 14" id="KW-0812">Transmembrane</keyword>
<evidence type="ECO:0000313" key="15">
    <source>
        <dbReference type="EMBL" id="ETJ13558.1"/>
    </source>
</evidence>
<dbReference type="GO" id="GO:0005886">
    <property type="term" value="C:plasma membrane"/>
    <property type="evidence" value="ECO:0007669"/>
    <property type="project" value="UniProtKB-SubCell"/>
</dbReference>
<keyword evidence="7 14" id="KW-1133">Transmembrane helix</keyword>
<evidence type="ECO:0000256" key="11">
    <source>
        <dbReference type="ARBA" id="ARBA00034287"/>
    </source>
</evidence>
<evidence type="ECO:0000256" key="14">
    <source>
        <dbReference type="SAM" id="Phobius"/>
    </source>
</evidence>
<dbReference type="PANTHER" id="PTHR36106">
    <property type="entry name" value="ANAEROBIC C4-DICARBOXYLATE TRANSPORTER DCUB"/>
    <property type="match status" value="1"/>
</dbReference>
<keyword evidence="5" id="KW-0997">Cell inner membrane</keyword>
<evidence type="ECO:0000256" key="13">
    <source>
        <dbReference type="ARBA" id="ARBA00039380"/>
    </source>
</evidence>
<keyword evidence="4" id="KW-1003">Cell membrane</keyword>
<comment type="similarity">
    <text evidence="2">Belongs to the DcuA/DcuB transporter (TC 2.A.13.1) family.</text>
</comment>
<evidence type="ECO:0000313" key="16">
    <source>
        <dbReference type="Proteomes" id="UP000018853"/>
    </source>
</evidence>
<keyword evidence="8 14" id="KW-0472">Membrane</keyword>
<dbReference type="AlphaFoldDB" id="W1W5T9"/>
<reference evidence="15 16" key="1">
    <citation type="submission" date="2013-12" db="EMBL/GenBank/DDBJ databases">
        <title>A Varibaculum cambriense genome reconstructed from a premature infant gut community with otherwise low bacterial novelty that shifts toward anaerobic metabolism during the third week of life.</title>
        <authorList>
            <person name="Brown C.T."/>
            <person name="Sharon I."/>
            <person name="Thomas B.C."/>
            <person name="Castelle C.J."/>
            <person name="Morowitz M.J."/>
            <person name="Banfield J.F."/>
        </authorList>
    </citation>
    <scope>NUCLEOTIDE SEQUENCE [LARGE SCALE GENOMIC DNA]</scope>
    <source>
        <strain evidence="16">DORA_A_5_14_21</strain>
    </source>
</reference>
<comment type="subcellular location">
    <subcellularLocation>
        <location evidence="1">Cell inner membrane</location>
        <topology evidence="1">Multi-pass membrane protein</topology>
    </subcellularLocation>
</comment>
<dbReference type="EMBL" id="AZLZ01002696">
    <property type="protein sequence ID" value="ETJ13558.1"/>
    <property type="molecule type" value="Genomic_DNA"/>
</dbReference>
<evidence type="ECO:0000256" key="1">
    <source>
        <dbReference type="ARBA" id="ARBA00004429"/>
    </source>
</evidence>
<comment type="catalytic activity">
    <reaction evidence="11">
        <text>fumarate(in) + succinate(out) = fumarate(out) + succinate(in)</text>
        <dbReference type="Rhea" id="RHEA:29323"/>
        <dbReference type="ChEBI" id="CHEBI:29806"/>
        <dbReference type="ChEBI" id="CHEBI:30031"/>
    </reaction>
    <physiologicalReaction direction="right-to-left" evidence="11">
        <dbReference type="Rhea" id="RHEA:29325"/>
    </physiologicalReaction>
</comment>